<accession>A0A699I5B2</accession>
<dbReference type="Gene3D" id="2.40.70.10">
    <property type="entry name" value="Acid Proteases"/>
    <property type="match status" value="1"/>
</dbReference>
<dbReference type="Pfam" id="PF08284">
    <property type="entry name" value="RVP_2"/>
    <property type="match status" value="1"/>
</dbReference>
<dbReference type="EMBL" id="BKCJ010246171">
    <property type="protein sequence ID" value="GEZ15077.1"/>
    <property type="molecule type" value="Genomic_DNA"/>
</dbReference>
<dbReference type="Pfam" id="PF24626">
    <property type="entry name" value="SH3_Tf2-1"/>
    <property type="match status" value="1"/>
</dbReference>
<organism evidence="2">
    <name type="scientific">Tanacetum cinerariifolium</name>
    <name type="common">Dalmatian daisy</name>
    <name type="synonym">Chrysanthemum cinerariifolium</name>
    <dbReference type="NCBI Taxonomy" id="118510"/>
    <lineage>
        <taxon>Eukaryota</taxon>
        <taxon>Viridiplantae</taxon>
        <taxon>Streptophyta</taxon>
        <taxon>Embryophyta</taxon>
        <taxon>Tracheophyta</taxon>
        <taxon>Spermatophyta</taxon>
        <taxon>Magnoliopsida</taxon>
        <taxon>eudicotyledons</taxon>
        <taxon>Gunneridae</taxon>
        <taxon>Pentapetalae</taxon>
        <taxon>asterids</taxon>
        <taxon>campanulids</taxon>
        <taxon>Asterales</taxon>
        <taxon>Asteraceae</taxon>
        <taxon>Asteroideae</taxon>
        <taxon>Anthemideae</taxon>
        <taxon>Anthemidinae</taxon>
        <taxon>Tanacetum</taxon>
    </lineage>
</organism>
<reference evidence="2" key="1">
    <citation type="journal article" date="2019" name="Sci. Rep.">
        <title>Draft genome of Tanacetum cinerariifolium, the natural source of mosquito coil.</title>
        <authorList>
            <person name="Yamashiro T."/>
            <person name="Shiraishi A."/>
            <person name="Satake H."/>
            <person name="Nakayama K."/>
        </authorList>
    </citation>
    <scope>NUCLEOTIDE SEQUENCE</scope>
</reference>
<proteinExistence type="predicted"/>
<gene>
    <name evidence="2" type="ORF">Tci_487050</name>
</gene>
<dbReference type="AlphaFoldDB" id="A0A699I5B2"/>
<name>A0A699I5B2_TANCI</name>
<protein>
    <submittedName>
        <fullName evidence="2">Putative reverse transcriptase domain-containing protein</fullName>
    </submittedName>
</protein>
<dbReference type="CDD" id="cd00303">
    <property type="entry name" value="retropepsin_like"/>
    <property type="match status" value="1"/>
</dbReference>
<dbReference type="PANTHER" id="PTHR46148">
    <property type="entry name" value="CHROMO DOMAIN-CONTAINING PROTEIN"/>
    <property type="match status" value="1"/>
</dbReference>
<dbReference type="GO" id="GO:0003964">
    <property type="term" value="F:RNA-directed DNA polymerase activity"/>
    <property type="evidence" value="ECO:0007669"/>
    <property type="project" value="UniProtKB-KW"/>
</dbReference>
<keyword evidence="2" id="KW-0548">Nucleotidyltransferase</keyword>
<comment type="caution">
    <text evidence="2">The sequence shown here is derived from an EMBL/GenBank/DDBJ whole genome shotgun (WGS) entry which is preliminary data.</text>
</comment>
<sequence length="281" mass="32045">MLFDSGADISFVSTTFSTLLDVIPFTLDVSYAVELANGRISKTNVILTGYTLGLLGHPFDIDLICVELGSFDVTVDMDWLAKYYAVIVFDENIVRIPCGDEVLIIEGDGCDGGSKTKLSIISCPEIIHETTEKIVQIKSHIQAARDHQKSYTDEKPNPRYIGPFKILSKVRTVAYRLGLPEQLRRVHSMFHISNLKKCLSDETLAILSHEVQIDDKLHFIEEPVEIMDWEVKHLKQSRILIVKVRWNSKRGPEFTWEREDQMKKKYPHLFTDSAPMADVTF</sequence>
<evidence type="ECO:0000313" key="2">
    <source>
        <dbReference type="EMBL" id="GEZ15077.1"/>
    </source>
</evidence>
<evidence type="ECO:0000259" key="1">
    <source>
        <dbReference type="Pfam" id="PF24626"/>
    </source>
</evidence>
<dbReference type="InterPro" id="IPR056924">
    <property type="entry name" value="SH3_Tf2-1"/>
</dbReference>
<dbReference type="InterPro" id="IPR021109">
    <property type="entry name" value="Peptidase_aspartic_dom_sf"/>
</dbReference>
<feature type="domain" description="Tf2-1-like SH3-like" evidence="1">
    <location>
        <begin position="152"/>
        <end position="198"/>
    </location>
</feature>
<keyword evidence="2" id="KW-0695">RNA-directed DNA polymerase</keyword>
<dbReference type="PANTHER" id="PTHR46148:SF59">
    <property type="entry name" value="NUCLEOTIDYLTRANSFERASE, RIBONUCLEASE H"/>
    <property type="match status" value="1"/>
</dbReference>
<keyword evidence="2" id="KW-0808">Transferase</keyword>